<evidence type="ECO:0000313" key="3">
    <source>
        <dbReference type="EMBL" id="KAK4426690.1"/>
    </source>
</evidence>
<sequence length="230" mass="27198">MAPPPQRRPQKRHFYSGRWTKSHDTAFINALCWKADKGFTQHDPLRPNKMALEFASKAVTRMWNWKFKDETYAWHLERLRTRYLTFKAILENPSFVWDEQRNVVHGPDDAWRALLMVIQISSLRYSRFCIHSYVYTNFYLNPCFPLLLIKEHPFADAYLKRGEPQWQNLQFIFEQDEEGIWGNPEDVLSVSSGESDVYESDDDGFEFLGRRRPGDEDYPIDLVSTDSDSS</sequence>
<feature type="compositionally biased region" description="Acidic residues" evidence="1">
    <location>
        <begin position="196"/>
        <end position="205"/>
    </location>
</feature>
<protein>
    <recommendedName>
        <fullName evidence="2">Myb/SANT-like domain-containing protein</fullName>
    </recommendedName>
</protein>
<comment type="caution">
    <text evidence="3">The sequence shown here is derived from an EMBL/GenBank/DDBJ whole genome shotgun (WGS) entry which is preliminary data.</text>
</comment>
<evidence type="ECO:0000313" key="4">
    <source>
        <dbReference type="Proteomes" id="UP001293254"/>
    </source>
</evidence>
<name>A0AAE1YAT7_9LAMI</name>
<dbReference type="Proteomes" id="UP001293254">
    <property type="component" value="Unassembled WGS sequence"/>
</dbReference>
<accession>A0AAE1YAT7</accession>
<feature type="domain" description="Myb/SANT-like" evidence="2">
    <location>
        <begin position="18"/>
        <end position="113"/>
    </location>
</feature>
<proteinExistence type="predicted"/>
<feature type="region of interest" description="Disordered" evidence="1">
    <location>
        <begin position="191"/>
        <end position="230"/>
    </location>
</feature>
<dbReference type="InterPro" id="IPR045026">
    <property type="entry name" value="LIMYB"/>
</dbReference>
<dbReference type="PANTHER" id="PTHR47584">
    <property type="match status" value="1"/>
</dbReference>
<organism evidence="3 4">
    <name type="scientific">Sesamum alatum</name>
    <dbReference type="NCBI Taxonomy" id="300844"/>
    <lineage>
        <taxon>Eukaryota</taxon>
        <taxon>Viridiplantae</taxon>
        <taxon>Streptophyta</taxon>
        <taxon>Embryophyta</taxon>
        <taxon>Tracheophyta</taxon>
        <taxon>Spermatophyta</taxon>
        <taxon>Magnoliopsida</taxon>
        <taxon>eudicotyledons</taxon>
        <taxon>Gunneridae</taxon>
        <taxon>Pentapetalae</taxon>
        <taxon>asterids</taxon>
        <taxon>lamiids</taxon>
        <taxon>Lamiales</taxon>
        <taxon>Pedaliaceae</taxon>
        <taxon>Sesamum</taxon>
    </lineage>
</organism>
<dbReference type="EMBL" id="JACGWO010000005">
    <property type="protein sequence ID" value="KAK4426690.1"/>
    <property type="molecule type" value="Genomic_DNA"/>
</dbReference>
<dbReference type="Pfam" id="PF12776">
    <property type="entry name" value="Myb_DNA-bind_3"/>
    <property type="match status" value="1"/>
</dbReference>
<reference evidence="3" key="1">
    <citation type="submission" date="2020-06" db="EMBL/GenBank/DDBJ databases">
        <authorList>
            <person name="Li T."/>
            <person name="Hu X."/>
            <person name="Zhang T."/>
            <person name="Song X."/>
            <person name="Zhang H."/>
            <person name="Dai N."/>
            <person name="Sheng W."/>
            <person name="Hou X."/>
            <person name="Wei L."/>
        </authorList>
    </citation>
    <scope>NUCLEOTIDE SEQUENCE</scope>
    <source>
        <strain evidence="3">3651</strain>
        <tissue evidence="3">Leaf</tissue>
    </source>
</reference>
<evidence type="ECO:0000259" key="2">
    <source>
        <dbReference type="Pfam" id="PF12776"/>
    </source>
</evidence>
<reference evidence="3" key="2">
    <citation type="journal article" date="2024" name="Plant">
        <title>Genomic evolution and insights into agronomic trait innovations of Sesamum species.</title>
        <authorList>
            <person name="Miao H."/>
            <person name="Wang L."/>
            <person name="Qu L."/>
            <person name="Liu H."/>
            <person name="Sun Y."/>
            <person name="Le M."/>
            <person name="Wang Q."/>
            <person name="Wei S."/>
            <person name="Zheng Y."/>
            <person name="Lin W."/>
            <person name="Duan Y."/>
            <person name="Cao H."/>
            <person name="Xiong S."/>
            <person name="Wang X."/>
            <person name="Wei L."/>
            <person name="Li C."/>
            <person name="Ma Q."/>
            <person name="Ju M."/>
            <person name="Zhao R."/>
            <person name="Li G."/>
            <person name="Mu C."/>
            <person name="Tian Q."/>
            <person name="Mei H."/>
            <person name="Zhang T."/>
            <person name="Gao T."/>
            <person name="Zhang H."/>
        </authorList>
    </citation>
    <scope>NUCLEOTIDE SEQUENCE</scope>
    <source>
        <strain evidence="3">3651</strain>
    </source>
</reference>
<gene>
    <name evidence="3" type="ORF">Salat_1437700</name>
</gene>
<keyword evidence="4" id="KW-1185">Reference proteome</keyword>
<dbReference type="PANTHER" id="PTHR47584:SF14">
    <property type="entry name" value="L10-INTERACTING MYB DOMAIN-CONTAINING PROTEIN-LIKE"/>
    <property type="match status" value="1"/>
</dbReference>
<dbReference type="AlphaFoldDB" id="A0AAE1YAT7"/>
<dbReference type="InterPro" id="IPR024752">
    <property type="entry name" value="Myb/SANT-like_dom"/>
</dbReference>
<evidence type="ECO:0000256" key="1">
    <source>
        <dbReference type="SAM" id="MobiDB-lite"/>
    </source>
</evidence>